<feature type="transmembrane region" description="Helical" evidence="1">
    <location>
        <begin position="29"/>
        <end position="47"/>
    </location>
</feature>
<dbReference type="InterPro" id="IPR016950">
    <property type="entry name" value="Manno-Trfase_MA4085_prd"/>
</dbReference>
<dbReference type="PIRSF" id="PIRSF030218">
    <property type="entry name" value="Mannosyltr_MA4085_prd"/>
    <property type="match status" value="1"/>
</dbReference>
<dbReference type="KEGG" id="hdf:AArcSl_0478"/>
<dbReference type="InterPro" id="IPR019962">
    <property type="entry name" value="CHP03663"/>
</dbReference>
<name>A0A343TGA9_9EURY</name>
<feature type="domain" description="Glycosyltransferase RgtA/B/C/D-like" evidence="2">
    <location>
        <begin position="80"/>
        <end position="212"/>
    </location>
</feature>
<feature type="transmembrane region" description="Helical" evidence="1">
    <location>
        <begin position="331"/>
        <end position="353"/>
    </location>
</feature>
<accession>A0A343TGA9</accession>
<feature type="transmembrane region" description="Helical" evidence="1">
    <location>
        <begin position="440"/>
        <end position="465"/>
    </location>
</feature>
<feature type="transmembrane region" description="Helical" evidence="1">
    <location>
        <begin position="261"/>
        <end position="284"/>
    </location>
</feature>
<dbReference type="GO" id="GO:0016757">
    <property type="term" value="F:glycosyltransferase activity"/>
    <property type="evidence" value="ECO:0007669"/>
    <property type="project" value="UniProtKB-KW"/>
</dbReference>
<keyword evidence="4" id="KW-1185">Reference proteome</keyword>
<keyword evidence="1" id="KW-0812">Transmembrane</keyword>
<dbReference type="PANTHER" id="PTHR41710:SF2">
    <property type="entry name" value="GLYCOSYL TRANSFERASE FAMILY 39_83 DOMAIN-CONTAINING PROTEIN"/>
    <property type="match status" value="1"/>
</dbReference>
<dbReference type="Pfam" id="PF13231">
    <property type="entry name" value="PMT_2"/>
    <property type="match status" value="1"/>
</dbReference>
<dbReference type="InterPro" id="IPR038731">
    <property type="entry name" value="RgtA/B/C-like"/>
</dbReference>
<feature type="transmembrane region" description="Helical" evidence="1">
    <location>
        <begin position="100"/>
        <end position="120"/>
    </location>
</feature>
<dbReference type="AlphaFoldDB" id="A0A343TGA9"/>
<keyword evidence="1" id="KW-1133">Transmembrane helix</keyword>
<dbReference type="EMBL" id="CP025066">
    <property type="protein sequence ID" value="AUX08131.1"/>
    <property type="molecule type" value="Genomic_DNA"/>
</dbReference>
<gene>
    <name evidence="3" type="ORF">AArcSl_0478</name>
</gene>
<evidence type="ECO:0000313" key="3">
    <source>
        <dbReference type="EMBL" id="AUX08131.1"/>
    </source>
</evidence>
<dbReference type="Proteomes" id="UP000263012">
    <property type="component" value="Chromosome"/>
</dbReference>
<sequence>MVDTEHKSCIPPGGFPDMRPERLREVDRTLLSLCVVAAAALFVRFVGLGTRVFHWDEGRVGYWTLRYADSGIFEYNPIIHGPFLPLVNSTVFDLLGPTDAVARLIVAVVGGLLPLAAWLFRDHLDDFEVIALGILLAGNPVLVYYGRFMRNDILVAAFSVFALGFAIRALSTRDIRRLYPAAALVALAFTTKGNALLYLLCYAGATALIVDHLFVRARKQGRPVGTAIRGWGADVWGTLRLAAAGEIGATQPQPASRRRTVAWTVAHGAGIALTFLAVIVWFFAPRPALWGALSDPSLLSGVFYEATVGSARELVDLWLTGDMQEHDYLEYAFGLASTMANAAAVVSVFAVVGMVVDTFDGRNRLFVAFCFYWGVASFVGYPAATDIEAGWTATHVVVPLSIPAAVGVAFVARQFLAGIDVAALRDRLRGGSGRIISGDAVAVALAGLLLVGALAGVLLPTATYWNSTNPDHTELVQFAQPQNDLRESLDDVEAIVAVHDDDPDVLFVGADHSARGMTFYVEDESDNDQKPAGAGWYDRLPLPWYLERAGADVDSSAPGTDPADVADGAPPVLIAVAEDREALSPHLDGYVVREHEARLWGFRIAIFLEEDALAAADRPVPS</sequence>
<evidence type="ECO:0000313" key="4">
    <source>
        <dbReference type="Proteomes" id="UP000263012"/>
    </source>
</evidence>
<feature type="transmembrane region" description="Helical" evidence="1">
    <location>
        <begin position="396"/>
        <end position="419"/>
    </location>
</feature>
<evidence type="ECO:0000256" key="1">
    <source>
        <dbReference type="SAM" id="Phobius"/>
    </source>
</evidence>
<protein>
    <submittedName>
        <fullName evidence="3">Membrane-bound mannosyltransferase</fullName>
    </submittedName>
</protein>
<keyword evidence="3" id="KW-0328">Glycosyltransferase</keyword>
<reference evidence="4" key="1">
    <citation type="submission" date="2017-11" db="EMBL/GenBank/DDBJ databases">
        <title>Phenotypic and genomic properties of facultatively anaerobic sulfur-reducing natronoarchaea from hypersaline soda lakes.</title>
        <authorList>
            <person name="Sorokin D.Y."/>
            <person name="Kublanov I.V."/>
            <person name="Roman P."/>
            <person name="Sinninghe Damste J.S."/>
            <person name="Golyshin P.N."/>
            <person name="Rojo D."/>
            <person name="Ciordia S."/>
            <person name="Mena M.D.C."/>
            <person name="Ferrer M."/>
            <person name="Messina E."/>
            <person name="Smedile F."/>
            <person name="La Spada G."/>
            <person name="La Cono V."/>
            <person name="Yakimov M.M."/>
        </authorList>
    </citation>
    <scope>NUCLEOTIDE SEQUENCE [LARGE SCALE GENOMIC DNA]</scope>
    <source>
        <strain evidence="4">AArc-Sl</strain>
    </source>
</reference>
<keyword evidence="3" id="KW-0808">Transferase</keyword>
<feature type="transmembrane region" description="Helical" evidence="1">
    <location>
        <begin position="127"/>
        <end position="147"/>
    </location>
</feature>
<proteinExistence type="predicted"/>
<organism evidence="3 4">
    <name type="scientific">Halalkaliarchaeum desulfuricum</name>
    <dbReference type="NCBI Taxonomy" id="2055893"/>
    <lineage>
        <taxon>Archaea</taxon>
        <taxon>Methanobacteriati</taxon>
        <taxon>Methanobacteriota</taxon>
        <taxon>Stenosarchaea group</taxon>
        <taxon>Halobacteria</taxon>
        <taxon>Halobacteriales</taxon>
        <taxon>Haloferacaceae</taxon>
        <taxon>Halalkaliarchaeum</taxon>
    </lineage>
</organism>
<feature type="transmembrane region" description="Helical" evidence="1">
    <location>
        <begin position="365"/>
        <end position="384"/>
    </location>
</feature>
<dbReference type="PANTHER" id="PTHR41710">
    <property type="entry name" value="GLYCOSYL TRANSFERASE, FAMILY 39"/>
    <property type="match status" value="1"/>
</dbReference>
<dbReference type="NCBIfam" id="TIGR03663">
    <property type="entry name" value="flippase activity-associated protein Agl23"/>
    <property type="match status" value="1"/>
</dbReference>
<keyword evidence="1" id="KW-0472">Membrane</keyword>
<evidence type="ECO:0000259" key="2">
    <source>
        <dbReference type="Pfam" id="PF13231"/>
    </source>
</evidence>
<feature type="transmembrane region" description="Helical" evidence="1">
    <location>
        <begin position="153"/>
        <end position="170"/>
    </location>
</feature>